<organism evidence="1">
    <name type="scientific">viral metagenome</name>
    <dbReference type="NCBI Taxonomy" id="1070528"/>
    <lineage>
        <taxon>unclassified sequences</taxon>
        <taxon>metagenomes</taxon>
        <taxon>organismal metagenomes</taxon>
    </lineage>
</organism>
<dbReference type="AlphaFoldDB" id="A0A6C0LWG0"/>
<protein>
    <submittedName>
        <fullName evidence="1">Uncharacterized protein</fullName>
    </submittedName>
</protein>
<sequence>MSWCSIVSKKPEIQHDEIKEVIKEENIERENTTIDDDTCVENFESKYDLDLFDFCFDLKDNMDKSSDILLKIDSFKIENFIKEYIDYSKYNDQEKEKELDNEFENL</sequence>
<dbReference type="EMBL" id="MN740583">
    <property type="protein sequence ID" value="QHU35099.1"/>
    <property type="molecule type" value="Genomic_DNA"/>
</dbReference>
<reference evidence="1" key="1">
    <citation type="journal article" date="2020" name="Nature">
        <title>Giant virus diversity and host interactions through global metagenomics.</title>
        <authorList>
            <person name="Schulz F."/>
            <person name="Roux S."/>
            <person name="Paez-Espino D."/>
            <person name="Jungbluth S."/>
            <person name="Walsh D.A."/>
            <person name="Denef V.J."/>
            <person name="McMahon K.D."/>
            <person name="Konstantinidis K.T."/>
            <person name="Eloe-Fadrosh E.A."/>
            <person name="Kyrpides N.C."/>
            <person name="Woyke T."/>
        </authorList>
    </citation>
    <scope>NUCLEOTIDE SEQUENCE</scope>
    <source>
        <strain evidence="1">GVMAG-S-1017745-26</strain>
    </source>
</reference>
<proteinExistence type="predicted"/>
<accession>A0A6C0LWG0</accession>
<name>A0A6C0LWG0_9ZZZZ</name>
<evidence type="ECO:0000313" key="1">
    <source>
        <dbReference type="EMBL" id="QHU35099.1"/>
    </source>
</evidence>